<dbReference type="Proteomes" id="UP001306508">
    <property type="component" value="Unassembled WGS sequence"/>
</dbReference>
<dbReference type="Gene3D" id="1.10.1090.10">
    <property type="entry name" value="Cytochrome b-c1 complex subunit 7"/>
    <property type="match status" value="1"/>
</dbReference>
<gene>
    <name evidence="10" type="ORF">RI543_004433</name>
</gene>
<protein>
    <recommendedName>
        <fullName evidence="9">Cytochrome b-c1 complex subunit 7</fullName>
    </recommendedName>
</protein>
<keyword evidence="4 9" id="KW-0679">Respiratory chain</keyword>
<keyword evidence="6 9" id="KW-0249">Electron transport</keyword>
<keyword evidence="5 9" id="KW-0999">Mitochondrion inner membrane</keyword>
<evidence type="ECO:0000256" key="4">
    <source>
        <dbReference type="ARBA" id="ARBA00022660"/>
    </source>
</evidence>
<accession>A0AAN8A6S1</accession>
<keyword evidence="3 9" id="KW-0813">Transport</keyword>
<evidence type="ECO:0000256" key="5">
    <source>
        <dbReference type="ARBA" id="ARBA00022792"/>
    </source>
</evidence>
<evidence type="ECO:0000256" key="7">
    <source>
        <dbReference type="ARBA" id="ARBA00023128"/>
    </source>
</evidence>
<dbReference type="AlphaFoldDB" id="A0AAN8A6S1"/>
<reference evidence="11" key="1">
    <citation type="submission" date="2023-07" db="EMBL/GenBank/DDBJ databases">
        <title>A draft genome of Kazachstania heterogenica Y-27499.</title>
        <authorList>
            <person name="Donic C."/>
            <person name="Kralova J.S."/>
            <person name="Fidel L."/>
            <person name="Ben-Dor S."/>
            <person name="Jung S."/>
        </authorList>
    </citation>
    <scope>NUCLEOTIDE SEQUENCE [LARGE SCALE GENOMIC DNA]</scope>
    <source>
        <strain evidence="11">Y27499</strain>
    </source>
</reference>
<evidence type="ECO:0000256" key="1">
    <source>
        <dbReference type="ARBA" id="ARBA00004443"/>
    </source>
</evidence>
<evidence type="ECO:0000256" key="9">
    <source>
        <dbReference type="PIRNR" id="PIRNR000022"/>
    </source>
</evidence>
<keyword evidence="11" id="KW-1185">Reference proteome</keyword>
<dbReference type="InterPro" id="IPR003197">
    <property type="entry name" value="QCR7"/>
</dbReference>
<proteinExistence type="inferred from homology"/>
<comment type="similarity">
    <text evidence="2 9">Belongs to the UQCRB/QCR7 family.</text>
</comment>
<comment type="caution">
    <text evidence="10">The sequence shown here is derived from an EMBL/GenBank/DDBJ whole genome shotgun (WGS) entry which is preliminary data.</text>
</comment>
<evidence type="ECO:0000256" key="2">
    <source>
        <dbReference type="ARBA" id="ARBA00008554"/>
    </source>
</evidence>
<keyword evidence="8 9" id="KW-0472">Membrane</keyword>
<dbReference type="PANTHER" id="PTHR12022">
    <property type="entry name" value="UBIQUINOL-CYTOCHROME C REDUCTASE COMPLEX 14 KD PROTEIN"/>
    <property type="match status" value="1"/>
</dbReference>
<dbReference type="GO" id="GO:0006122">
    <property type="term" value="P:mitochondrial electron transport, ubiquinol to cytochrome c"/>
    <property type="evidence" value="ECO:0007669"/>
    <property type="project" value="InterPro"/>
</dbReference>
<comment type="subcellular location">
    <subcellularLocation>
        <location evidence="1">Mitochondrion inner membrane</location>
        <topology evidence="1">Peripheral membrane protein</topology>
        <orientation evidence="1">Matrix side</orientation>
    </subcellularLocation>
</comment>
<dbReference type="GO" id="GO:0045275">
    <property type="term" value="C:respiratory chain complex III"/>
    <property type="evidence" value="ECO:0007669"/>
    <property type="project" value="InterPro"/>
</dbReference>
<organism evidence="10 11">
    <name type="scientific">Arxiozyma heterogenica</name>
    <dbReference type="NCBI Taxonomy" id="278026"/>
    <lineage>
        <taxon>Eukaryota</taxon>
        <taxon>Fungi</taxon>
        <taxon>Dikarya</taxon>
        <taxon>Ascomycota</taxon>
        <taxon>Saccharomycotina</taxon>
        <taxon>Saccharomycetes</taxon>
        <taxon>Saccharomycetales</taxon>
        <taxon>Saccharomycetaceae</taxon>
        <taxon>Arxiozyma</taxon>
    </lineage>
</organism>
<keyword evidence="7 9" id="KW-0496">Mitochondrion</keyword>
<name>A0AAN8A6S1_9SACH</name>
<evidence type="ECO:0000313" key="10">
    <source>
        <dbReference type="EMBL" id="KAK5774146.1"/>
    </source>
</evidence>
<dbReference type="PIRSF" id="PIRSF000022">
    <property type="entry name" value="Bc1_14K"/>
    <property type="match status" value="1"/>
</dbReference>
<dbReference type="FunFam" id="1.10.1090.10:FF:000001">
    <property type="entry name" value="Cytochrome b-c1 complex subunit 7"/>
    <property type="match status" value="1"/>
</dbReference>
<dbReference type="EMBL" id="JAWIZZ010000055">
    <property type="protein sequence ID" value="KAK5774146.1"/>
    <property type="molecule type" value="Genomic_DNA"/>
</dbReference>
<evidence type="ECO:0000313" key="11">
    <source>
        <dbReference type="Proteomes" id="UP001306508"/>
    </source>
</evidence>
<evidence type="ECO:0000256" key="8">
    <source>
        <dbReference type="ARBA" id="ARBA00023136"/>
    </source>
</evidence>
<evidence type="ECO:0000256" key="6">
    <source>
        <dbReference type="ARBA" id="ARBA00022982"/>
    </source>
</evidence>
<sequence length="128" mass="14993">MPQSFTSIVKVGDYILKSPVLSKLCIPVANKFVNLSGYRKLGLRYNDLFSEENPILQTALRRLPEDESYSRNYRIIRAHQQELTHHLLPRNEWIKAKDDVNYLLPYILEAEAEAIEKDQLDHLEIKKN</sequence>
<dbReference type="Pfam" id="PF02271">
    <property type="entry name" value="UCR_14kD"/>
    <property type="match status" value="1"/>
</dbReference>
<dbReference type="InterPro" id="IPR036544">
    <property type="entry name" value="QCR7_sf"/>
</dbReference>
<comment type="function">
    <text evidence="9">Component of the ubiquinol-cytochrome c oxidoreductase, a multisubunit transmembrane complex that is part of the mitochondrial electron transport chain which drives oxidative phosphorylation.</text>
</comment>
<dbReference type="PANTHER" id="PTHR12022:SF0">
    <property type="entry name" value="CYTOCHROME B-C1 COMPLEX SUBUNIT 7"/>
    <property type="match status" value="1"/>
</dbReference>
<evidence type="ECO:0000256" key="3">
    <source>
        <dbReference type="ARBA" id="ARBA00022448"/>
    </source>
</evidence>
<dbReference type="SUPFAM" id="SSF81524">
    <property type="entry name" value="14 kDa protein of cytochrome bc1 complex (Ubiquinol-cytochrome c reductase)"/>
    <property type="match status" value="1"/>
</dbReference>
<dbReference type="GO" id="GO:0005743">
    <property type="term" value="C:mitochondrial inner membrane"/>
    <property type="evidence" value="ECO:0007669"/>
    <property type="project" value="UniProtKB-SubCell"/>
</dbReference>